<comment type="caution">
    <text evidence="3">The sequence shown here is derived from an EMBL/GenBank/DDBJ whole genome shotgun (WGS) entry which is preliminary data.</text>
</comment>
<dbReference type="SMART" id="SM00448">
    <property type="entry name" value="REC"/>
    <property type="match status" value="1"/>
</dbReference>
<dbReference type="CDD" id="cd17557">
    <property type="entry name" value="REC_Rcp-like"/>
    <property type="match status" value="1"/>
</dbReference>
<dbReference type="STRING" id="320771.Cflav_PD5250"/>
<dbReference type="SUPFAM" id="SSF52172">
    <property type="entry name" value="CheY-like"/>
    <property type="match status" value="1"/>
</dbReference>
<dbReference type="InterPro" id="IPR001789">
    <property type="entry name" value="Sig_transdc_resp-reg_receiver"/>
</dbReference>
<dbReference type="PANTHER" id="PTHR44520:SF1">
    <property type="entry name" value="TWO-COMPONENT SYSTEM REGULATORY PROTEIN"/>
    <property type="match status" value="1"/>
</dbReference>
<name>B9XCE7_PEDPL</name>
<sequence length="148" mass="16306">MTTNGAVLLVEDNEDDVFLMKRALKGAGVTNPLSVVEDGQGAIDYLSGTGKFSDRKLYPIPTLILLDLKLPLVRGLDVLAWIRKEPKRSSIIVVVLTSSDEPSDLAQAYRLGANSYLVKPPTAPQLLDMAKAFKWYWLGLNRTESQDS</sequence>
<gene>
    <name evidence="3" type="ORF">Cflav_PD5250</name>
</gene>
<feature type="modified residue" description="4-aspartylphosphate" evidence="1">
    <location>
        <position position="67"/>
    </location>
</feature>
<evidence type="ECO:0000313" key="3">
    <source>
        <dbReference type="EMBL" id="EEF62615.1"/>
    </source>
</evidence>
<dbReference type="GO" id="GO:0000160">
    <property type="term" value="P:phosphorelay signal transduction system"/>
    <property type="evidence" value="ECO:0007669"/>
    <property type="project" value="InterPro"/>
</dbReference>
<evidence type="ECO:0000313" key="4">
    <source>
        <dbReference type="Proteomes" id="UP000003688"/>
    </source>
</evidence>
<accession>B9XCE7</accession>
<dbReference type="Pfam" id="PF00072">
    <property type="entry name" value="Response_reg"/>
    <property type="match status" value="1"/>
</dbReference>
<dbReference type="Gene3D" id="3.40.50.2300">
    <property type="match status" value="1"/>
</dbReference>
<keyword evidence="1" id="KW-0597">Phosphoprotein</keyword>
<feature type="domain" description="Response regulatory" evidence="2">
    <location>
        <begin position="6"/>
        <end position="134"/>
    </location>
</feature>
<dbReference type="InterPro" id="IPR011006">
    <property type="entry name" value="CheY-like_superfamily"/>
</dbReference>
<proteinExistence type="predicted"/>
<keyword evidence="4" id="KW-1185">Reference proteome</keyword>
<dbReference type="RefSeq" id="WP_007413495.1">
    <property type="nucleotide sequence ID" value="NZ_ABOX02000004.1"/>
</dbReference>
<dbReference type="EMBL" id="ABOX02000004">
    <property type="protein sequence ID" value="EEF62615.1"/>
    <property type="molecule type" value="Genomic_DNA"/>
</dbReference>
<dbReference type="PROSITE" id="PS50110">
    <property type="entry name" value="RESPONSE_REGULATORY"/>
    <property type="match status" value="1"/>
</dbReference>
<evidence type="ECO:0000259" key="2">
    <source>
        <dbReference type="PROSITE" id="PS50110"/>
    </source>
</evidence>
<protein>
    <submittedName>
        <fullName evidence="3">Response regulator receiver protein</fullName>
    </submittedName>
</protein>
<reference evidence="3 4" key="1">
    <citation type="journal article" date="2011" name="J. Bacteriol.">
        <title>Genome sequence of 'Pedosphaera parvula' Ellin514, an aerobic Verrucomicrobial isolate from pasture soil.</title>
        <authorList>
            <person name="Kant R."/>
            <person name="van Passel M.W."/>
            <person name="Sangwan P."/>
            <person name="Palva A."/>
            <person name="Lucas S."/>
            <person name="Copeland A."/>
            <person name="Lapidus A."/>
            <person name="Glavina Del Rio T."/>
            <person name="Dalin E."/>
            <person name="Tice H."/>
            <person name="Bruce D."/>
            <person name="Goodwin L."/>
            <person name="Pitluck S."/>
            <person name="Chertkov O."/>
            <person name="Larimer F.W."/>
            <person name="Land M.L."/>
            <person name="Hauser L."/>
            <person name="Brettin T.S."/>
            <person name="Detter J.C."/>
            <person name="Han S."/>
            <person name="de Vos W.M."/>
            <person name="Janssen P.H."/>
            <person name="Smidt H."/>
        </authorList>
    </citation>
    <scope>NUCLEOTIDE SEQUENCE [LARGE SCALE GENOMIC DNA]</scope>
    <source>
        <strain evidence="3 4">Ellin514</strain>
    </source>
</reference>
<dbReference type="Proteomes" id="UP000003688">
    <property type="component" value="Unassembled WGS sequence"/>
</dbReference>
<organism evidence="3 4">
    <name type="scientific">Pedosphaera parvula (strain Ellin514)</name>
    <dbReference type="NCBI Taxonomy" id="320771"/>
    <lineage>
        <taxon>Bacteria</taxon>
        <taxon>Pseudomonadati</taxon>
        <taxon>Verrucomicrobiota</taxon>
        <taxon>Pedosphaerae</taxon>
        <taxon>Pedosphaerales</taxon>
        <taxon>Pedosphaeraceae</taxon>
        <taxon>Pedosphaera</taxon>
    </lineage>
</organism>
<evidence type="ECO:0000256" key="1">
    <source>
        <dbReference type="PROSITE-ProRule" id="PRU00169"/>
    </source>
</evidence>
<dbReference type="AlphaFoldDB" id="B9XCE7"/>
<dbReference type="OrthoDB" id="5510574at2"/>
<dbReference type="PANTHER" id="PTHR44520">
    <property type="entry name" value="RESPONSE REGULATOR RCP1-RELATED"/>
    <property type="match status" value="1"/>
</dbReference>
<dbReference type="InterPro" id="IPR052893">
    <property type="entry name" value="TCS_response_regulator"/>
</dbReference>